<dbReference type="AlphaFoldDB" id="A0A917U2W2"/>
<accession>A0A917U2W2</accession>
<gene>
    <name evidence="1" type="ORF">GCM10007977_064990</name>
</gene>
<keyword evidence="2" id="KW-1185">Reference proteome</keyword>
<dbReference type="Proteomes" id="UP000642070">
    <property type="component" value="Unassembled WGS sequence"/>
</dbReference>
<dbReference type="EMBL" id="BMPI01000036">
    <property type="protein sequence ID" value="GGM54381.1"/>
    <property type="molecule type" value="Genomic_DNA"/>
</dbReference>
<name>A0A917U2W2_9ACTN</name>
<evidence type="ECO:0000313" key="1">
    <source>
        <dbReference type="EMBL" id="GGM54381.1"/>
    </source>
</evidence>
<comment type="caution">
    <text evidence="1">The sequence shown here is derived from an EMBL/GenBank/DDBJ whole genome shotgun (WGS) entry which is preliminary data.</text>
</comment>
<reference evidence="1" key="2">
    <citation type="submission" date="2020-09" db="EMBL/GenBank/DDBJ databases">
        <authorList>
            <person name="Sun Q."/>
            <person name="Ohkuma M."/>
        </authorList>
    </citation>
    <scope>NUCLEOTIDE SEQUENCE</scope>
    <source>
        <strain evidence="1">JCM 19831</strain>
    </source>
</reference>
<reference evidence="1" key="1">
    <citation type="journal article" date="2014" name="Int. J. Syst. Evol. Microbiol.">
        <title>Complete genome sequence of Corynebacterium casei LMG S-19264T (=DSM 44701T), isolated from a smear-ripened cheese.</title>
        <authorList>
            <consortium name="US DOE Joint Genome Institute (JGI-PGF)"/>
            <person name="Walter F."/>
            <person name="Albersmeier A."/>
            <person name="Kalinowski J."/>
            <person name="Ruckert C."/>
        </authorList>
    </citation>
    <scope>NUCLEOTIDE SEQUENCE</scope>
    <source>
        <strain evidence="1">JCM 19831</strain>
    </source>
</reference>
<sequence>MSAPTRPAESQTFSPGDRVWIPKSGVRRAGIVVCSSPDAATVRYRPTEGRGTGVDTVTAEDVTTRSDADPLLDSTLDFTLSRRIPIG</sequence>
<evidence type="ECO:0000313" key="2">
    <source>
        <dbReference type="Proteomes" id="UP000642070"/>
    </source>
</evidence>
<protein>
    <submittedName>
        <fullName evidence="1">Uncharacterized protein</fullName>
    </submittedName>
</protein>
<organism evidence="1 2">
    <name type="scientific">Dactylosporangium sucinum</name>
    <dbReference type="NCBI Taxonomy" id="1424081"/>
    <lineage>
        <taxon>Bacteria</taxon>
        <taxon>Bacillati</taxon>
        <taxon>Actinomycetota</taxon>
        <taxon>Actinomycetes</taxon>
        <taxon>Micromonosporales</taxon>
        <taxon>Micromonosporaceae</taxon>
        <taxon>Dactylosporangium</taxon>
    </lineage>
</organism>
<proteinExistence type="predicted"/>
<dbReference type="RefSeq" id="WP_190253807.1">
    <property type="nucleotide sequence ID" value="NZ_BMPI01000036.1"/>
</dbReference>